<comment type="subcellular location">
    <subcellularLocation>
        <location evidence="1">Cell membrane</location>
        <topology evidence="1">Multi-pass membrane protein</topology>
    </subcellularLocation>
</comment>
<feature type="transmembrane region" description="Helical" evidence="8">
    <location>
        <begin position="630"/>
        <end position="650"/>
    </location>
</feature>
<dbReference type="Gene3D" id="1.20.1250.20">
    <property type="entry name" value="MFS general substrate transporter like domains"/>
    <property type="match status" value="1"/>
</dbReference>
<keyword evidence="3" id="KW-1003">Cell membrane</keyword>
<dbReference type="InterPro" id="IPR002293">
    <property type="entry name" value="AA/rel_permease1"/>
</dbReference>
<dbReference type="SUPFAM" id="SSF48208">
    <property type="entry name" value="Six-hairpin glycosidases"/>
    <property type="match status" value="1"/>
</dbReference>
<feature type="transmembrane region" description="Helical" evidence="8">
    <location>
        <begin position="358"/>
        <end position="375"/>
    </location>
</feature>
<evidence type="ECO:0000256" key="3">
    <source>
        <dbReference type="ARBA" id="ARBA00022475"/>
    </source>
</evidence>
<dbReference type="GO" id="GO:0016798">
    <property type="term" value="F:hydrolase activity, acting on glycosyl bonds"/>
    <property type="evidence" value="ECO:0007669"/>
    <property type="project" value="UniProtKB-KW"/>
</dbReference>
<dbReference type="GO" id="GO:0005975">
    <property type="term" value="P:carbohydrate metabolic process"/>
    <property type="evidence" value="ECO:0007669"/>
    <property type="project" value="InterPro"/>
</dbReference>
<feature type="transmembrane region" description="Helical" evidence="8">
    <location>
        <begin position="552"/>
        <end position="578"/>
    </location>
</feature>
<keyword evidence="11" id="KW-0378">Hydrolase</keyword>
<evidence type="ECO:0000313" key="12">
    <source>
        <dbReference type="Proteomes" id="UP000231358"/>
    </source>
</evidence>
<dbReference type="STRING" id="656916.A0A2G7G192"/>
<reference evidence="11 12" key="1">
    <citation type="submission" date="2017-05" db="EMBL/GenBank/DDBJ databases">
        <title>Genome sequence for an aflatoxigenic pathogen of Argentinian peanut, Aspergillus arachidicola.</title>
        <authorList>
            <person name="Moore G."/>
            <person name="Beltz S.B."/>
            <person name="Mack B.M."/>
        </authorList>
    </citation>
    <scope>NUCLEOTIDE SEQUENCE [LARGE SCALE GENOMIC DNA]</scope>
    <source>
        <strain evidence="11 12">CBS 117610</strain>
    </source>
</reference>
<protein>
    <submittedName>
        <fullName evidence="11">Six-hairpin glycosidase</fullName>
    </submittedName>
</protein>
<feature type="domain" description="F5/8 type C" evidence="9">
    <location>
        <begin position="1190"/>
        <end position="1343"/>
    </location>
</feature>
<dbReference type="CDD" id="cd17323">
    <property type="entry name" value="MFS_Tpo1_MDR_like"/>
    <property type="match status" value="1"/>
</dbReference>
<keyword evidence="5 8" id="KW-1133">Transmembrane helix</keyword>
<evidence type="ECO:0000256" key="6">
    <source>
        <dbReference type="ARBA" id="ARBA00023136"/>
    </source>
</evidence>
<dbReference type="Gene3D" id="1.50.10.10">
    <property type="match status" value="1"/>
</dbReference>
<evidence type="ECO:0000256" key="7">
    <source>
        <dbReference type="ARBA" id="ARBA00038459"/>
    </source>
</evidence>
<dbReference type="EMBL" id="NEXV01000244">
    <property type="protein sequence ID" value="PIG86583.1"/>
    <property type="molecule type" value="Genomic_DNA"/>
</dbReference>
<dbReference type="InterPro" id="IPR020846">
    <property type="entry name" value="MFS_dom"/>
</dbReference>
<proteinExistence type="inferred from homology"/>
<gene>
    <name evidence="11" type="ORF">AARAC_002051</name>
</gene>
<evidence type="ECO:0000256" key="2">
    <source>
        <dbReference type="ARBA" id="ARBA00022448"/>
    </source>
</evidence>
<feature type="transmembrane region" description="Helical" evidence="8">
    <location>
        <begin position="163"/>
        <end position="186"/>
    </location>
</feature>
<feature type="transmembrane region" description="Helical" evidence="8">
    <location>
        <begin position="478"/>
        <end position="503"/>
    </location>
</feature>
<evidence type="ECO:0000259" key="9">
    <source>
        <dbReference type="PROSITE" id="PS50022"/>
    </source>
</evidence>
<evidence type="ECO:0000256" key="5">
    <source>
        <dbReference type="ARBA" id="ARBA00022989"/>
    </source>
</evidence>
<feature type="transmembrane region" description="Helical" evidence="8">
    <location>
        <begin position="58"/>
        <end position="78"/>
    </location>
</feature>
<feature type="transmembrane region" description="Helical" evidence="8">
    <location>
        <begin position="84"/>
        <end position="105"/>
    </location>
</feature>
<dbReference type="GO" id="GO:0005886">
    <property type="term" value="C:plasma membrane"/>
    <property type="evidence" value="ECO:0007669"/>
    <property type="project" value="UniProtKB-SubCell"/>
</dbReference>
<evidence type="ECO:0000256" key="8">
    <source>
        <dbReference type="SAM" id="Phobius"/>
    </source>
</evidence>
<dbReference type="InterPro" id="IPR000421">
    <property type="entry name" value="FA58C"/>
</dbReference>
<feature type="domain" description="Major facilitator superfamily (MFS) profile" evidence="10">
    <location>
        <begin position="320"/>
        <end position="727"/>
    </location>
</feature>
<keyword evidence="12" id="KW-1185">Reference proteome</keyword>
<dbReference type="SUPFAM" id="SSF103473">
    <property type="entry name" value="MFS general substrate transporter"/>
    <property type="match status" value="1"/>
</dbReference>
<keyword evidence="4 8" id="KW-0812">Transmembrane</keyword>
<dbReference type="InterPro" id="IPR012341">
    <property type="entry name" value="6hp_glycosidase-like_sf"/>
</dbReference>
<dbReference type="GO" id="GO:0022857">
    <property type="term" value="F:transmembrane transporter activity"/>
    <property type="evidence" value="ECO:0007669"/>
    <property type="project" value="InterPro"/>
</dbReference>
<dbReference type="InterPro" id="IPR054491">
    <property type="entry name" value="MGH1-like_GH"/>
</dbReference>
<dbReference type="Pfam" id="PF07690">
    <property type="entry name" value="MFS_1"/>
    <property type="match status" value="1"/>
</dbReference>
<evidence type="ECO:0000256" key="4">
    <source>
        <dbReference type="ARBA" id="ARBA00022692"/>
    </source>
</evidence>
<keyword evidence="11" id="KW-0326">Glycosidase</keyword>
<dbReference type="PANTHER" id="PTHR23502">
    <property type="entry name" value="MAJOR FACILITATOR SUPERFAMILY"/>
    <property type="match status" value="1"/>
</dbReference>
<dbReference type="InterPro" id="IPR036259">
    <property type="entry name" value="MFS_trans_sf"/>
</dbReference>
<evidence type="ECO:0000256" key="1">
    <source>
        <dbReference type="ARBA" id="ARBA00004651"/>
    </source>
</evidence>
<feature type="transmembrane region" description="Helical" evidence="8">
    <location>
        <begin position="444"/>
        <end position="466"/>
    </location>
</feature>
<feature type="transmembrane region" description="Helical" evidence="8">
    <location>
        <begin position="126"/>
        <end position="143"/>
    </location>
</feature>
<organism evidence="11 12">
    <name type="scientific">Aspergillus arachidicola</name>
    <dbReference type="NCBI Taxonomy" id="656916"/>
    <lineage>
        <taxon>Eukaryota</taxon>
        <taxon>Fungi</taxon>
        <taxon>Dikarya</taxon>
        <taxon>Ascomycota</taxon>
        <taxon>Pezizomycotina</taxon>
        <taxon>Eurotiomycetes</taxon>
        <taxon>Eurotiomycetidae</taxon>
        <taxon>Eurotiales</taxon>
        <taxon>Aspergillaceae</taxon>
        <taxon>Aspergillus</taxon>
        <taxon>Aspergillus subgen. Circumdati</taxon>
    </lineage>
</organism>
<feature type="transmembrane region" description="Helical" evidence="8">
    <location>
        <begin position="207"/>
        <end position="232"/>
    </location>
</feature>
<feature type="transmembrane region" description="Helical" evidence="8">
    <location>
        <begin position="387"/>
        <end position="405"/>
    </location>
</feature>
<feature type="transmembrane region" description="Helical" evidence="8">
    <location>
        <begin position="318"/>
        <end position="338"/>
    </location>
</feature>
<dbReference type="PROSITE" id="PS50022">
    <property type="entry name" value="FA58C_3"/>
    <property type="match status" value="1"/>
</dbReference>
<dbReference type="Pfam" id="PF22422">
    <property type="entry name" value="MGH1-like_GH"/>
    <property type="match status" value="1"/>
</dbReference>
<dbReference type="PROSITE" id="PS50850">
    <property type="entry name" value="MFS"/>
    <property type="match status" value="1"/>
</dbReference>
<dbReference type="Gene3D" id="2.60.120.260">
    <property type="entry name" value="Galactose-binding domain-like"/>
    <property type="match status" value="1"/>
</dbReference>
<feature type="transmembrane region" description="Helical" evidence="8">
    <location>
        <begin position="411"/>
        <end position="432"/>
    </location>
</feature>
<dbReference type="Proteomes" id="UP000231358">
    <property type="component" value="Unassembled WGS sequence"/>
</dbReference>
<keyword evidence="2" id="KW-0813">Transport</keyword>
<evidence type="ECO:0000313" key="11">
    <source>
        <dbReference type="EMBL" id="PIG86583.1"/>
    </source>
</evidence>
<evidence type="ECO:0000259" key="10">
    <source>
        <dbReference type="PROSITE" id="PS50850"/>
    </source>
</evidence>
<dbReference type="InterPro" id="IPR011701">
    <property type="entry name" value="MFS"/>
</dbReference>
<name>A0A2G7G192_9EURO</name>
<dbReference type="Pfam" id="PF13520">
    <property type="entry name" value="AA_permease_2"/>
    <property type="match status" value="1"/>
</dbReference>
<sequence>MLAPPSAMKIFSYITGWLTVIGWQATYATVCYMGGNYIETLVTLTNPSYQPKIWRQVLISYAIALFGFIINVAGGKVLPRFEGAILILHILGFFAILIPIVYMANHNTAEQVFTQFLNKGQWPSQGLSFFVGLIGPVFAFAGGDAAVHLSEEITNATVAVPLSLMLTVLINGTLGFSMLIALLFCVEDIKGALEARVPFLTIFHQATGSVAGTAVAGSIIVVMGSCSSAGMLASTSRQFWSFARDRGIPGWRVWTKVTTHTAIPAYAVTLTTIIACLLSLIGIGSDLAFNDLMSLSTSVSWLPDDPRNPMLFTTFKKVAITVVVSTATLAVALASSAYSGSTKQVMEGLDVGTEVATLGLSLFVIGFALGPLFWAPLSEFIGRQYPFIVSFGAMTVFLAGCAGAQNIQTLLVLRFLAGTAGSSPLTNAGGVISDMFRAEQRGLALCLFAAAPFMGPAIGPVIGGFLGMNAGWKWVEGFLAALSGVLWITMTCFVPETYAPVLLRQRAKRLSQKTGMVYRSKLDVENEGAVSLKRMFATSLRRPWVLLFREPIVFLLSIYIAIIYGALFMMFAAFPIVYQRGRGWNQGVGGLAFMGIAVGMIVGTIYTIPDNRRYMRTVKRHGGFAPPESRLPPVMLSAVCIPVGLFWFAWTNSPSVHWMVQSAKMKYVKDLAWASLVLQAAGLDADAITAQYFGNDAPWYRDRIPLFESSVSDIQDVYYYRWNIFRAHQRDLGADGYISTEFLNDVSWQTQPSAMLIDAANFHLREGRWCRDRRFKSDYASFLYGPYRNPYQFSESMADGVWQGYLVDGVADDATAHLDTMQEVFKGWNTTTMDTGGYDTSKALYWIQPLTDATEYTIASIDASGGVDGFTGGNAFRPSINSYQYANALAIANLAKLLGQEDVASEYQQQATDIKETVQDNLWNSTFEHFIDRYKVDNENVTYWDFIRGRELVGYVPWTHDLPDDTEEFAQAWKHLLDSEKFAGAHGLRTNEPSYEYYMRQYRYEGDKRECQWNGPAWPYQTTQVLAALANLLDHYNTSAAANLVTKTDYTNLLQQYAKLHYNPDRGGILDLEEDYDADTGSPIVGLTRSPHYFHSGYVDLVLSGLVGIRPRADDVLEVNPLADPAVVSYFRAERILYHGHEIAVQWDANGDHYGTSGLVVEIDGKVVSTAPSLTRITTSITREASPAINRPIAVSVQQNSTSYPQGSVSVADADTDAVHAAIDGRVWFFPESDVANGWDTPAGNGSELWYQISFESSTKTASAEIAFFANSTQGFDAPEKYSIQINVSGDWSEVSNANYSSPVANGITRATWDGVDTDKIRLVFAPQEEKKVRLVEFKVFGEVVSEN</sequence>
<dbReference type="InterPro" id="IPR008928">
    <property type="entry name" value="6-hairpin_glycosidase_sf"/>
</dbReference>
<comment type="caution">
    <text evidence="11">The sequence shown here is derived from an EMBL/GenBank/DDBJ whole genome shotgun (WGS) entry which is preliminary data.</text>
</comment>
<dbReference type="PANTHER" id="PTHR23502:SF186">
    <property type="entry name" value="MAJOR FACILITATOR SUPERFAMILY (MFS) PROFILE DOMAIN-CONTAINING PROTEIN"/>
    <property type="match status" value="1"/>
</dbReference>
<feature type="transmembrane region" description="Helical" evidence="8">
    <location>
        <begin position="263"/>
        <end position="283"/>
    </location>
</feature>
<keyword evidence="6 8" id="KW-0472">Membrane</keyword>
<accession>A0A2G7G192</accession>
<feature type="transmembrane region" description="Helical" evidence="8">
    <location>
        <begin position="590"/>
        <end position="609"/>
    </location>
</feature>
<dbReference type="FunFam" id="1.20.1250.20:FF:000011">
    <property type="entry name" value="MFS multidrug transporter, putative"/>
    <property type="match status" value="1"/>
</dbReference>
<comment type="similarity">
    <text evidence="7">Belongs to the major facilitator superfamily. DHA1 family. Polyamines/proton antiporter (TC 2.A.1.2.16) subfamily.</text>
</comment>